<comment type="caution">
    <text evidence="1">The sequence shown here is derived from an EMBL/GenBank/DDBJ whole genome shotgun (WGS) entry which is preliminary data.</text>
</comment>
<reference evidence="1 2" key="1">
    <citation type="submission" date="2007-08" db="EMBL/GenBank/DDBJ databases">
        <authorList>
            <person name="Fulton L."/>
            <person name="Clifton S."/>
            <person name="Fulton B."/>
            <person name="Xu J."/>
            <person name="Minx P."/>
            <person name="Pepin K.H."/>
            <person name="Johnson M."/>
            <person name="Thiruvilangam P."/>
            <person name="Bhonagiri V."/>
            <person name="Nash W.E."/>
            <person name="Mardis E.R."/>
            <person name="Wilson R.K."/>
        </authorList>
    </citation>
    <scope>NUCLEOTIDE SEQUENCE [LARGE SCALE GENOMIC DNA]</scope>
    <source>
        <strain evidence="2">ATCC BAA-613 / DSM 15670 / CCUG 46953 / JCM 12243 / WAL 16351</strain>
    </source>
</reference>
<accession>A8RYB1</accession>
<evidence type="ECO:0000313" key="1">
    <source>
        <dbReference type="EMBL" id="EDP14534.1"/>
    </source>
</evidence>
<proteinExistence type="predicted"/>
<dbReference type="HOGENOM" id="CLU_2859721_0_0_9"/>
<gene>
    <name evidence="1" type="ORF">CLOBOL_05076</name>
</gene>
<dbReference type="Proteomes" id="UP000005396">
    <property type="component" value="Unassembled WGS sequence"/>
</dbReference>
<dbReference type="AlphaFoldDB" id="A8RYB1"/>
<organism evidence="1 2">
    <name type="scientific">Enterocloster bolteae (strain ATCC BAA-613 / DSM 15670 / CCUG 46953 / JCM 12243 / WAL 16351)</name>
    <name type="common">Clostridium bolteae</name>
    <dbReference type="NCBI Taxonomy" id="411902"/>
    <lineage>
        <taxon>Bacteria</taxon>
        <taxon>Bacillati</taxon>
        <taxon>Bacillota</taxon>
        <taxon>Clostridia</taxon>
        <taxon>Lachnospirales</taxon>
        <taxon>Lachnospiraceae</taxon>
        <taxon>Enterocloster</taxon>
    </lineage>
</organism>
<name>A8RYB1_ENTBW</name>
<protein>
    <submittedName>
        <fullName evidence="1">Uncharacterized protein</fullName>
    </submittedName>
</protein>
<evidence type="ECO:0000313" key="2">
    <source>
        <dbReference type="Proteomes" id="UP000005396"/>
    </source>
</evidence>
<reference evidence="1 2" key="2">
    <citation type="submission" date="2007-09" db="EMBL/GenBank/DDBJ databases">
        <title>Draft genome sequence of Clostridium bolteae (ATCC BAA-613).</title>
        <authorList>
            <person name="Sudarsanam P."/>
            <person name="Ley R."/>
            <person name="Guruge J."/>
            <person name="Turnbaugh P.J."/>
            <person name="Mahowald M."/>
            <person name="Liep D."/>
            <person name="Gordon J."/>
        </authorList>
    </citation>
    <scope>NUCLEOTIDE SEQUENCE [LARGE SCALE GENOMIC DNA]</scope>
    <source>
        <strain evidence="2">ATCC BAA-613 / DSM 15670 / CCUG 46953 / JCM 12243 / WAL 16351</strain>
    </source>
</reference>
<dbReference type="PaxDb" id="411902-CLOBOL_05076"/>
<dbReference type="EMBL" id="ABCC02000039">
    <property type="protein sequence ID" value="EDP14534.1"/>
    <property type="molecule type" value="Genomic_DNA"/>
</dbReference>
<sequence length="64" mass="7219">MNYPLSIVCFLLSLTANQLYGFTISSTFFCLKTNLPPMCRKGIYYLISAQIYLPAFLIKKEAGS</sequence>